<evidence type="ECO:0000256" key="2">
    <source>
        <dbReference type="ARBA" id="ARBA00005912"/>
    </source>
</evidence>
<dbReference type="PANTHER" id="PTHR20982">
    <property type="entry name" value="RIBOSOME RECYCLING FACTOR"/>
    <property type="match status" value="1"/>
</dbReference>
<dbReference type="GO" id="GO:0005737">
    <property type="term" value="C:cytoplasm"/>
    <property type="evidence" value="ECO:0007669"/>
    <property type="project" value="UniProtKB-SubCell"/>
</dbReference>
<feature type="domain" description="Ribosome recycling factor" evidence="6">
    <location>
        <begin position="28"/>
        <end position="189"/>
    </location>
</feature>
<dbReference type="InterPro" id="IPR023584">
    <property type="entry name" value="Ribosome_recyc_fac_dom"/>
</dbReference>
<comment type="subcellular location">
    <subcellularLocation>
        <location evidence="1 5">Cytoplasm</location>
    </subcellularLocation>
</comment>
<dbReference type="EMBL" id="CADCSZ010000176">
    <property type="protein sequence ID" value="CAA9263412.1"/>
    <property type="molecule type" value="Genomic_DNA"/>
</dbReference>
<dbReference type="SUPFAM" id="SSF55194">
    <property type="entry name" value="Ribosome recycling factor, RRF"/>
    <property type="match status" value="1"/>
</dbReference>
<dbReference type="FunFam" id="1.10.132.20:FF:000001">
    <property type="entry name" value="Ribosome-recycling factor"/>
    <property type="match status" value="1"/>
</dbReference>
<evidence type="ECO:0000313" key="7">
    <source>
        <dbReference type="EMBL" id="CAA9263412.1"/>
    </source>
</evidence>
<dbReference type="Gene3D" id="3.30.1360.40">
    <property type="match status" value="1"/>
</dbReference>
<protein>
    <recommendedName>
        <fullName evidence="5">Ribosome-recycling factor</fullName>
        <shortName evidence="5">RRF</shortName>
    </recommendedName>
    <alternativeName>
        <fullName evidence="5">Ribosome-releasing factor</fullName>
    </alternativeName>
</protein>
<dbReference type="InterPro" id="IPR002661">
    <property type="entry name" value="Ribosome_recyc_fac"/>
</dbReference>
<dbReference type="CDD" id="cd00520">
    <property type="entry name" value="RRF"/>
    <property type="match status" value="1"/>
</dbReference>
<evidence type="ECO:0000256" key="1">
    <source>
        <dbReference type="ARBA" id="ARBA00004496"/>
    </source>
</evidence>
<evidence type="ECO:0000256" key="5">
    <source>
        <dbReference type="HAMAP-Rule" id="MF_00040"/>
    </source>
</evidence>
<evidence type="ECO:0000256" key="4">
    <source>
        <dbReference type="ARBA" id="ARBA00022917"/>
    </source>
</evidence>
<dbReference type="HAMAP" id="MF_00040">
    <property type="entry name" value="RRF"/>
    <property type="match status" value="1"/>
</dbReference>
<dbReference type="GO" id="GO:0043023">
    <property type="term" value="F:ribosomal large subunit binding"/>
    <property type="evidence" value="ECO:0007669"/>
    <property type="project" value="TreeGrafter"/>
</dbReference>
<evidence type="ECO:0000259" key="6">
    <source>
        <dbReference type="Pfam" id="PF01765"/>
    </source>
</evidence>
<dbReference type="Pfam" id="PF01765">
    <property type="entry name" value="RRF"/>
    <property type="match status" value="1"/>
</dbReference>
<keyword evidence="4 5" id="KW-0648">Protein biosynthesis</keyword>
<dbReference type="NCBIfam" id="TIGR00496">
    <property type="entry name" value="frr"/>
    <property type="match status" value="1"/>
</dbReference>
<reference evidence="7" key="1">
    <citation type="submission" date="2020-02" db="EMBL/GenBank/DDBJ databases">
        <authorList>
            <person name="Meier V. D."/>
        </authorList>
    </citation>
    <scope>NUCLEOTIDE SEQUENCE</scope>
    <source>
        <strain evidence="7">AVDCRST_MAG76</strain>
    </source>
</reference>
<dbReference type="PANTHER" id="PTHR20982:SF3">
    <property type="entry name" value="MITOCHONDRIAL RIBOSOME RECYCLING FACTOR PSEUDO 1"/>
    <property type="match status" value="1"/>
</dbReference>
<accession>A0A6J4IZ88</accession>
<dbReference type="FunFam" id="3.30.1360.40:FF:000001">
    <property type="entry name" value="Ribosome-recycling factor"/>
    <property type="match status" value="1"/>
</dbReference>
<name>A0A6J4IZ88_9ACTN</name>
<dbReference type="Gene3D" id="1.10.132.20">
    <property type="entry name" value="Ribosome-recycling factor"/>
    <property type="match status" value="1"/>
</dbReference>
<evidence type="ECO:0000256" key="3">
    <source>
        <dbReference type="ARBA" id="ARBA00022490"/>
    </source>
</evidence>
<dbReference type="InterPro" id="IPR036191">
    <property type="entry name" value="RRF_sf"/>
</dbReference>
<proteinExistence type="inferred from homology"/>
<dbReference type="AlphaFoldDB" id="A0A6J4IZ88"/>
<organism evidence="7">
    <name type="scientific">uncultured Acidimicrobiales bacterium</name>
    <dbReference type="NCBI Taxonomy" id="310071"/>
    <lineage>
        <taxon>Bacteria</taxon>
        <taxon>Bacillati</taxon>
        <taxon>Actinomycetota</taxon>
        <taxon>Acidimicrobiia</taxon>
        <taxon>Acidimicrobiales</taxon>
        <taxon>environmental samples</taxon>
    </lineage>
</organism>
<comment type="similarity">
    <text evidence="2 5">Belongs to the RRF family.</text>
</comment>
<sequence length="191" mass="21154">MSAASEVVGMVLDDTRDKMVKAVDHTSAELATIRTGRATPSLVEKLKVEYYGASTPLQQIAGIAAPEPRLLVISPYDKTSMKAIEKAIQESDLGINPQNDGTVIRLAIPALTEERRKDLAKQAKHKAEEGRIAVRNLRRQARHELDAFEKDGEVGTDEVERAERDLDKLTSDQVAKIDLMLQHKEADLMQV</sequence>
<keyword evidence="3 5" id="KW-0963">Cytoplasm</keyword>
<comment type="function">
    <text evidence="5">Responsible for the release of ribosomes from messenger RNA at the termination of protein biosynthesis. May increase the efficiency of translation by recycling ribosomes from one round of translation to another.</text>
</comment>
<gene>
    <name evidence="5" type="primary">frr</name>
    <name evidence="7" type="ORF">AVDCRST_MAG76-2913</name>
</gene>
<dbReference type="GO" id="GO:0006415">
    <property type="term" value="P:translational termination"/>
    <property type="evidence" value="ECO:0007669"/>
    <property type="project" value="UniProtKB-UniRule"/>
</dbReference>